<feature type="DNA-binding region" description="H-T-H motif" evidence="4">
    <location>
        <begin position="38"/>
        <end position="57"/>
    </location>
</feature>
<evidence type="ECO:0000313" key="7">
    <source>
        <dbReference type="Proteomes" id="UP000308901"/>
    </source>
</evidence>
<feature type="domain" description="HTH tetR-type" evidence="5">
    <location>
        <begin position="15"/>
        <end position="75"/>
    </location>
</feature>
<dbReference type="PROSITE" id="PS50977">
    <property type="entry name" value="HTH_TETR_2"/>
    <property type="match status" value="1"/>
</dbReference>
<dbReference type="AlphaFoldDB" id="A0A5R8Y3S0"/>
<comment type="caution">
    <text evidence="6">The sequence shown here is derived from an EMBL/GenBank/DDBJ whole genome shotgun (WGS) entry which is preliminary data.</text>
</comment>
<sequence>MTNKSMKNSIGRPKTFEKEDVIKLAMNHFWEHGYEGTNLDDLLVAMGIKKSSFYRTFKSKEEVFFLSLELYKKETFLLLEQLKSQIGVKETLVYIIKCDIEESKELGRLKGCLLIDCGKESYKKFGIISNYIKKEMNSFVEFFTEFVEEGQKNGNIKNKLDSKLLAVRYLTLYTGIISSLQAGIDFNVVDDLLIFVEELMD</sequence>
<dbReference type="InterPro" id="IPR001647">
    <property type="entry name" value="HTH_TetR"/>
</dbReference>
<keyword evidence="1" id="KW-0805">Transcription regulation</keyword>
<dbReference type="Gene3D" id="1.10.357.10">
    <property type="entry name" value="Tetracycline Repressor, domain 2"/>
    <property type="match status" value="1"/>
</dbReference>
<keyword evidence="7" id="KW-1185">Reference proteome</keyword>
<gene>
    <name evidence="6" type="ORF">FDK22_01810</name>
</gene>
<keyword evidence="3" id="KW-0804">Transcription</keyword>
<dbReference type="OrthoDB" id="270177at2"/>
<dbReference type="PANTHER" id="PTHR47506">
    <property type="entry name" value="TRANSCRIPTIONAL REGULATORY PROTEIN"/>
    <property type="match status" value="1"/>
</dbReference>
<dbReference type="Pfam" id="PF00440">
    <property type="entry name" value="TetR_N"/>
    <property type="match status" value="1"/>
</dbReference>
<evidence type="ECO:0000256" key="2">
    <source>
        <dbReference type="ARBA" id="ARBA00023125"/>
    </source>
</evidence>
<accession>A0A5R8Y3S0</accession>
<reference evidence="6 7" key="1">
    <citation type="submission" date="2019-05" db="EMBL/GenBank/DDBJ databases">
        <title>Arcobacter sp. nov., isolated from sea sediment.</title>
        <authorList>
            <person name="Kim W."/>
        </authorList>
    </citation>
    <scope>NUCLEOTIDE SEQUENCE [LARGE SCALE GENOMIC DNA]</scope>
    <source>
        <strain evidence="6 7">CAU 1517</strain>
    </source>
</reference>
<dbReference type="EMBL" id="VANU01000001">
    <property type="protein sequence ID" value="TLP40777.1"/>
    <property type="molecule type" value="Genomic_DNA"/>
</dbReference>
<dbReference type="GO" id="GO:0003677">
    <property type="term" value="F:DNA binding"/>
    <property type="evidence" value="ECO:0007669"/>
    <property type="project" value="UniProtKB-UniRule"/>
</dbReference>
<proteinExistence type="predicted"/>
<keyword evidence="2 4" id="KW-0238">DNA-binding</keyword>
<dbReference type="SUPFAM" id="SSF46689">
    <property type="entry name" value="Homeodomain-like"/>
    <property type="match status" value="1"/>
</dbReference>
<protein>
    <submittedName>
        <fullName evidence="6">TetR/AcrR family transcriptional regulator</fullName>
    </submittedName>
</protein>
<evidence type="ECO:0000256" key="3">
    <source>
        <dbReference type="ARBA" id="ARBA00023163"/>
    </source>
</evidence>
<evidence type="ECO:0000313" key="6">
    <source>
        <dbReference type="EMBL" id="TLP40777.1"/>
    </source>
</evidence>
<evidence type="ECO:0000256" key="1">
    <source>
        <dbReference type="ARBA" id="ARBA00023015"/>
    </source>
</evidence>
<dbReference type="Proteomes" id="UP000308901">
    <property type="component" value="Unassembled WGS sequence"/>
</dbReference>
<evidence type="ECO:0000259" key="5">
    <source>
        <dbReference type="PROSITE" id="PS50977"/>
    </source>
</evidence>
<evidence type="ECO:0000256" key="4">
    <source>
        <dbReference type="PROSITE-ProRule" id="PRU00335"/>
    </source>
</evidence>
<organism evidence="6 7">
    <name type="scientific">Arcobacter arenosus</name>
    <dbReference type="NCBI Taxonomy" id="2576037"/>
    <lineage>
        <taxon>Bacteria</taxon>
        <taxon>Pseudomonadati</taxon>
        <taxon>Campylobacterota</taxon>
        <taxon>Epsilonproteobacteria</taxon>
        <taxon>Campylobacterales</taxon>
        <taxon>Arcobacteraceae</taxon>
        <taxon>Arcobacter</taxon>
    </lineage>
</organism>
<dbReference type="PANTHER" id="PTHR47506:SF1">
    <property type="entry name" value="HTH-TYPE TRANSCRIPTIONAL REGULATOR YJDC"/>
    <property type="match status" value="1"/>
</dbReference>
<dbReference type="Gene3D" id="1.10.10.60">
    <property type="entry name" value="Homeodomain-like"/>
    <property type="match status" value="1"/>
</dbReference>
<dbReference type="InterPro" id="IPR009057">
    <property type="entry name" value="Homeodomain-like_sf"/>
</dbReference>
<name>A0A5R8Y3S0_9BACT</name>
<dbReference type="SUPFAM" id="SSF48498">
    <property type="entry name" value="Tetracyclin repressor-like, C-terminal domain"/>
    <property type="match status" value="1"/>
</dbReference>
<dbReference type="InterPro" id="IPR036271">
    <property type="entry name" value="Tet_transcr_reg_TetR-rel_C_sf"/>
</dbReference>